<keyword evidence="4 5" id="KW-0472">Membrane</keyword>
<evidence type="ECO:0000313" key="17">
    <source>
        <dbReference type="Proteomes" id="UP000663869"/>
    </source>
</evidence>
<feature type="signal peptide" evidence="6">
    <location>
        <begin position="1"/>
        <end position="18"/>
    </location>
</feature>
<gene>
    <name evidence="10" type="ORF">FME351_LOCUS7725</name>
    <name evidence="8" type="ORF">GRG538_LOCUS3264</name>
    <name evidence="12" type="ORF">HFQ381_LOCUS7117</name>
    <name evidence="9" type="ORF">KIK155_LOCUS1731</name>
    <name evidence="11" type="ORF">LUA448_LOCUS25450</name>
    <name evidence="15" type="ORF">QYT958_LOCUS1898</name>
    <name evidence="7" type="ORF">TIS948_LOCUS1576</name>
    <name evidence="16" type="ORF">TOA249_LOCUS6228</name>
    <name evidence="14" type="ORF">TSG867_LOCUS15612</name>
    <name evidence="13" type="ORF">UJA718_LOCUS11190</name>
</gene>
<sequence>MFVLQLISLWINFQCLRHKAPEIYRIYKTKKVENLSISSVLLEETAYTFLLTYNIWQQYPLLAYCEYFVLFIQNLLILLALSKYSTYDSNEKEKFNNRSIPLYAIATFCFYLLISYIGLVPAAWMRFLTIFVIPITASSKIVQLKTIITNKDGSQVNRSVAKMAAFNNVARILTNFAETYDKIMIIYLFVSLILNTSIVIACAVYKYGPIRIAKDKKKKKTT</sequence>
<evidence type="ECO:0000256" key="1">
    <source>
        <dbReference type="ARBA" id="ARBA00004141"/>
    </source>
</evidence>
<dbReference type="EMBL" id="CAJOBQ010000919">
    <property type="protein sequence ID" value="CAF4434328.1"/>
    <property type="molecule type" value="Genomic_DNA"/>
</dbReference>
<evidence type="ECO:0008006" key="19">
    <source>
        <dbReference type="Google" id="ProtNLM"/>
    </source>
</evidence>
<evidence type="ECO:0000313" key="15">
    <source>
        <dbReference type="EMBL" id="CAF4466965.1"/>
    </source>
</evidence>
<dbReference type="InterPro" id="IPR016817">
    <property type="entry name" value="MannP-dilichol_defect-1"/>
</dbReference>
<dbReference type="EMBL" id="CAJOBS010000260">
    <property type="protein sequence ID" value="CAF4537541.1"/>
    <property type="molecule type" value="Genomic_DNA"/>
</dbReference>
<dbReference type="EMBL" id="CAJOBO010000334">
    <property type="protein sequence ID" value="CAF4195373.1"/>
    <property type="molecule type" value="Genomic_DNA"/>
</dbReference>
<reference evidence="10" key="1">
    <citation type="submission" date="2021-02" db="EMBL/GenBank/DDBJ databases">
        <authorList>
            <person name="Nowell W R."/>
        </authorList>
    </citation>
    <scope>NUCLEOTIDE SEQUENCE</scope>
</reference>
<evidence type="ECO:0000313" key="14">
    <source>
        <dbReference type="EMBL" id="CAF4434328.1"/>
    </source>
</evidence>
<dbReference type="EMBL" id="CAJNXB010000044">
    <property type="protein sequence ID" value="CAF3003303.1"/>
    <property type="molecule type" value="Genomic_DNA"/>
</dbReference>
<dbReference type="Proteomes" id="UP000663873">
    <property type="component" value="Unassembled WGS sequence"/>
</dbReference>
<proteinExistence type="predicted"/>
<keyword evidence="2 5" id="KW-0812">Transmembrane</keyword>
<dbReference type="Proteomes" id="UP000663848">
    <property type="component" value="Unassembled WGS sequence"/>
</dbReference>
<dbReference type="Proteomes" id="UP000663838">
    <property type="component" value="Unassembled WGS sequence"/>
</dbReference>
<dbReference type="EMBL" id="CAJNYT010000078">
    <property type="protein sequence ID" value="CAF3328595.1"/>
    <property type="molecule type" value="Genomic_DNA"/>
</dbReference>
<evidence type="ECO:0000256" key="3">
    <source>
        <dbReference type="ARBA" id="ARBA00022989"/>
    </source>
</evidence>
<dbReference type="Proteomes" id="UP000663825">
    <property type="component" value="Unassembled WGS sequence"/>
</dbReference>
<evidence type="ECO:0000313" key="18">
    <source>
        <dbReference type="Proteomes" id="UP000663873"/>
    </source>
</evidence>
<dbReference type="Proteomes" id="UP000663872">
    <property type="component" value="Unassembled WGS sequence"/>
</dbReference>
<keyword evidence="6" id="KW-0732">Signal</keyword>
<feature type="chain" id="PRO_5044132388" description="Solute carrier family 66 member 3" evidence="6">
    <location>
        <begin position="19"/>
        <end position="222"/>
    </location>
</feature>
<name>A0A817Z2M6_9BILA</name>
<evidence type="ECO:0000313" key="16">
    <source>
        <dbReference type="EMBL" id="CAF4537541.1"/>
    </source>
</evidence>
<dbReference type="EMBL" id="CAJNYV010000044">
    <property type="protein sequence ID" value="CAF3331878.1"/>
    <property type="molecule type" value="Genomic_DNA"/>
</dbReference>
<evidence type="ECO:0000313" key="10">
    <source>
        <dbReference type="EMBL" id="CAF3386265.1"/>
    </source>
</evidence>
<accession>A0A817Z2M6</accession>
<dbReference type="Gene3D" id="1.20.1280.290">
    <property type="match status" value="1"/>
</dbReference>
<feature type="transmembrane region" description="Helical" evidence="5">
    <location>
        <begin position="102"/>
        <end position="124"/>
    </location>
</feature>
<comment type="caution">
    <text evidence="10">The sequence shown here is derived from an EMBL/GenBank/DDBJ whole genome shotgun (WGS) entry which is preliminary data.</text>
</comment>
<dbReference type="Proteomes" id="UP000663865">
    <property type="component" value="Unassembled WGS sequence"/>
</dbReference>
<dbReference type="EMBL" id="CAJOBP010001358">
    <property type="protein sequence ID" value="CAF4277850.1"/>
    <property type="molecule type" value="Genomic_DNA"/>
</dbReference>
<evidence type="ECO:0000313" key="12">
    <source>
        <dbReference type="EMBL" id="CAF4195373.1"/>
    </source>
</evidence>
<evidence type="ECO:0000313" key="7">
    <source>
        <dbReference type="EMBL" id="CAF3003303.1"/>
    </source>
</evidence>
<dbReference type="Proteomes" id="UP000663833">
    <property type="component" value="Unassembled WGS sequence"/>
</dbReference>
<dbReference type="AlphaFoldDB" id="A0A817Z2M6"/>
<dbReference type="EMBL" id="CAJOBR010000115">
    <property type="protein sequence ID" value="CAF4466965.1"/>
    <property type="molecule type" value="Genomic_DNA"/>
</dbReference>
<protein>
    <recommendedName>
        <fullName evidence="19">Solute carrier family 66 member 3</fullName>
    </recommendedName>
</protein>
<feature type="transmembrane region" description="Helical" evidence="5">
    <location>
        <begin position="184"/>
        <end position="208"/>
    </location>
</feature>
<organism evidence="10 17">
    <name type="scientific">Rotaria socialis</name>
    <dbReference type="NCBI Taxonomy" id="392032"/>
    <lineage>
        <taxon>Eukaryota</taxon>
        <taxon>Metazoa</taxon>
        <taxon>Spiralia</taxon>
        <taxon>Gnathifera</taxon>
        <taxon>Rotifera</taxon>
        <taxon>Eurotatoria</taxon>
        <taxon>Bdelloidea</taxon>
        <taxon>Philodinida</taxon>
        <taxon>Philodinidae</taxon>
        <taxon>Rotaria</taxon>
    </lineage>
</organism>
<evidence type="ECO:0000313" key="9">
    <source>
        <dbReference type="EMBL" id="CAF3331878.1"/>
    </source>
</evidence>
<dbReference type="PANTHER" id="PTHR12226">
    <property type="entry name" value="MANNOSE-P-DOLICHOL UTILIZATION DEFECT 1 LEC35 -RELATED"/>
    <property type="match status" value="1"/>
</dbReference>
<dbReference type="Pfam" id="PF04193">
    <property type="entry name" value="PQ-loop"/>
    <property type="match status" value="1"/>
</dbReference>
<evidence type="ECO:0000256" key="6">
    <source>
        <dbReference type="SAM" id="SignalP"/>
    </source>
</evidence>
<dbReference type="PANTHER" id="PTHR12226:SF3">
    <property type="entry name" value="SOLUTE CARRIER FAMILY 66 MEMBER 3"/>
    <property type="match status" value="1"/>
</dbReference>
<comment type="subcellular location">
    <subcellularLocation>
        <location evidence="1">Membrane</location>
        <topology evidence="1">Multi-pass membrane protein</topology>
    </subcellularLocation>
</comment>
<dbReference type="EMBL" id="CAJNYD010003375">
    <property type="protein sequence ID" value="CAF3503630.1"/>
    <property type="molecule type" value="Genomic_DNA"/>
</dbReference>
<evidence type="ECO:0000256" key="5">
    <source>
        <dbReference type="SAM" id="Phobius"/>
    </source>
</evidence>
<evidence type="ECO:0000256" key="2">
    <source>
        <dbReference type="ARBA" id="ARBA00022692"/>
    </source>
</evidence>
<dbReference type="InterPro" id="IPR006603">
    <property type="entry name" value="PQ-loop_rpt"/>
</dbReference>
<dbReference type="OrthoDB" id="271506at2759"/>
<dbReference type="EMBL" id="CAJNYU010000720">
    <property type="protein sequence ID" value="CAF3386265.1"/>
    <property type="molecule type" value="Genomic_DNA"/>
</dbReference>
<dbReference type="Proteomes" id="UP000663851">
    <property type="component" value="Unassembled WGS sequence"/>
</dbReference>
<evidence type="ECO:0000256" key="4">
    <source>
        <dbReference type="ARBA" id="ARBA00023136"/>
    </source>
</evidence>
<keyword evidence="18" id="KW-1185">Reference proteome</keyword>
<keyword evidence="3 5" id="KW-1133">Transmembrane helix</keyword>
<feature type="transmembrane region" description="Helical" evidence="5">
    <location>
        <begin position="61"/>
        <end position="81"/>
    </location>
</feature>
<dbReference type="Proteomes" id="UP000663869">
    <property type="component" value="Unassembled WGS sequence"/>
</dbReference>
<evidence type="ECO:0000313" key="13">
    <source>
        <dbReference type="EMBL" id="CAF4277850.1"/>
    </source>
</evidence>
<dbReference type="GO" id="GO:0016020">
    <property type="term" value="C:membrane"/>
    <property type="evidence" value="ECO:0007669"/>
    <property type="project" value="UniProtKB-SubCell"/>
</dbReference>
<evidence type="ECO:0000313" key="11">
    <source>
        <dbReference type="EMBL" id="CAF3503630.1"/>
    </source>
</evidence>
<dbReference type="Proteomes" id="UP000663862">
    <property type="component" value="Unassembled WGS sequence"/>
</dbReference>
<evidence type="ECO:0000313" key="8">
    <source>
        <dbReference type="EMBL" id="CAF3328595.1"/>
    </source>
</evidence>